<dbReference type="Pfam" id="PF01033">
    <property type="entry name" value="Somatomedin_B"/>
    <property type="match status" value="1"/>
</dbReference>
<dbReference type="GO" id="GO:0007160">
    <property type="term" value="P:cell-matrix adhesion"/>
    <property type="evidence" value="ECO:0007669"/>
    <property type="project" value="TreeGrafter"/>
</dbReference>
<evidence type="ECO:0000256" key="3">
    <source>
        <dbReference type="ARBA" id="ARBA00022729"/>
    </source>
</evidence>
<dbReference type="InterPro" id="IPR036024">
    <property type="entry name" value="Somatomedin_B-like_dom_sf"/>
</dbReference>
<sequence length="480" mass="54136">MVTGALKPQNAPVQDTQSSRAHWMCVRVGIEQTRASLEDLSLTGRDRMDRRAILLLAWIATALAVEESCVGRCENGFDSKKKCQCDSMCTFYGSCCFDYDTTCYHKITRGDTFHHLEYNVQVENTTTTTTAFPTTPFIPWMASTPGPISPSTPGPTSPSTQGPTTPFTQGPTTPFTSAPTIPPTPTTTPTPKPTDPDAVPCSGRPFDSFMQLKNGSIYAFRGDYVFELNEKAVVPGYPKLIKDVWGISGPIDASFTRINCQGKTYLFKGNKYWRFEDGILDDDYPREISVGFEKIPDDVDAAFALPATNHRGKEKVYFFRGDRYTDVYCSRWTDALDMLFQGGQGHGHSPHFISKDWVGIKPPVDAVMAGRLYVVPRRKGRRGGRGRGGRGQKRRQGRSLWDIFDLFDDDYDYAYDTVEIADYEAEARSQPVQNVYFFKRDKYYRVDLQTKRVDFANPPYPRSIAKYWLGCSREMVLAEK</sequence>
<feature type="region of interest" description="Disordered" evidence="8">
    <location>
        <begin position="143"/>
        <end position="197"/>
    </location>
</feature>
<accession>A0AAD7REY2</accession>
<evidence type="ECO:0000256" key="8">
    <source>
        <dbReference type="SAM" id="MobiDB-lite"/>
    </source>
</evidence>
<dbReference type="Proteomes" id="UP001221898">
    <property type="component" value="Unassembled WGS sequence"/>
</dbReference>
<evidence type="ECO:0000259" key="9">
    <source>
        <dbReference type="PROSITE" id="PS50958"/>
    </source>
</evidence>
<keyword evidence="6" id="KW-0325">Glycoprotein</keyword>
<dbReference type="InterPro" id="IPR000585">
    <property type="entry name" value="Hemopexin-like_dom"/>
</dbReference>
<organism evidence="10 11">
    <name type="scientific">Aldrovandia affinis</name>
    <dbReference type="NCBI Taxonomy" id="143900"/>
    <lineage>
        <taxon>Eukaryota</taxon>
        <taxon>Metazoa</taxon>
        <taxon>Chordata</taxon>
        <taxon>Craniata</taxon>
        <taxon>Vertebrata</taxon>
        <taxon>Euteleostomi</taxon>
        <taxon>Actinopterygii</taxon>
        <taxon>Neopterygii</taxon>
        <taxon>Teleostei</taxon>
        <taxon>Notacanthiformes</taxon>
        <taxon>Halosauridae</taxon>
        <taxon>Aldrovandia</taxon>
    </lineage>
</organism>
<dbReference type="PANTHER" id="PTHR22917">
    <property type="entry name" value="HEMOPEXIN DOMAIN-CONTAINING PROTEIN"/>
    <property type="match status" value="1"/>
</dbReference>
<comment type="subcellular location">
    <subcellularLocation>
        <location evidence="1">Secreted</location>
    </subcellularLocation>
</comment>
<feature type="compositionally biased region" description="Pro residues" evidence="8">
    <location>
        <begin position="147"/>
        <end position="156"/>
    </location>
</feature>
<feature type="repeat" description="Hemopexin" evidence="7">
    <location>
        <begin position="416"/>
        <end position="471"/>
    </location>
</feature>
<gene>
    <name evidence="10" type="ORF">AAFF_G00255970</name>
</gene>
<dbReference type="EMBL" id="JAINUG010000347">
    <property type="protein sequence ID" value="KAJ8377579.1"/>
    <property type="molecule type" value="Genomic_DNA"/>
</dbReference>
<name>A0AAD7REY2_9TELE</name>
<feature type="compositionally biased region" description="Low complexity" evidence="8">
    <location>
        <begin position="157"/>
        <end position="179"/>
    </location>
</feature>
<dbReference type="PROSITE" id="PS51642">
    <property type="entry name" value="HEMOPEXIN_2"/>
    <property type="match status" value="4"/>
</dbReference>
<evidence type="ECO:0000313" key="10">
    <source>
        <dbReference type="EMBL" id="KAJ8377579.1"/>
    </source>
</evidence>
<dbReference type="GO" id="GO:0030247">
    <property type="term" value="F:polysaccharide binding"/>
    <property type="evidence" value="ECO:0007669"/>
    <property type="project" value="InterPro"/>
</dbReference>
<dbReference type="GO" id="GO:0050840">
    <property type="term" value="F:extracellular matrix binding"/>
    <property type="evidence" value="ECO:0007669"/>
    <property type="project" value="TreeGrafter"/>
</dbReference>
<dbReference type="Gene3D" id="4.10.410.20">
    <property type="match status" value="1"/>
</dbReference>
<dbReference type="PANTHER" id="PTHR22917:SF3">
    <property type="entry name" value="VITRONECTIN"/>
    <property type="match status" value="1"/>
</dbReference>
<dbReference type="AlphaFoldDB" id="A0AAD7REY2"/>
<evidence type="ECO:0000313" key="11">
    <source>
        <dbReference type="Proteomes" id="UP001221898"/>
    </source>
</evidence>
<evidence type="ECO:0000256" key="2">
    <source>
        <dbReference type="ARBA" id="ARBA00022525"/>
    </source>
</evidence>
<evidence type="ECO:0000256" key="1">
    <source>
        <dbReference type="ARBA" id="ARBA00004613"/>
    </source>
</evidence>
<dbReference type="InterPro" id="IPR036375">
    <property type="entry name" value="Hemopexin-like_dom_sf"/>
</dbReference>
<evidence type="ECO:0000256" key="5">
    <source>
        <dbReference type="ARBA" id="ARBA00023157"/>
    </source>
</evidence>
<dbReference type="InterPro" id="IPR020436">
    <property type="entry name" value="SMB_chordata"/>
</dbReference>
<dbReference type="GO" id="GO:0006955">
    <property type="term" value="P:immune response"/>
    <property type="evidence" value="ECO:0007669"/>
    <property type="project" value="InterPro"/>
</dbReference>
<dbReference type="SMART" id="SM00120">
    <property type="entry name" value="HX"/>
    <property type="match status" value="4"/>
</dbReference>
<dbReference type="PROSITE" id="PS00524">
    <property type="entry name" value="SMB_1"/>
    <property type="match status" value="1"/>
</dbReference>
<protein>
    <recommendedName>
        <fullName evidence="9">SMB domain-containing protein</fullName>
    </recommendedName>
</protein>
<dbReference type="Gene3D" id="2.110.10.10">
    <property type="entry name" value="Hemopexin-like domain"/>
    <property type="match status" value="1"/>
</dbReference>
<keyword evidence="11" id="KW-1185">Reference proteome</keyword>
<dbReference type="CDD" id="cd00094">
    <property type="entry name" value="HX"/>
    <property type="match status" value="1"/>
</dbReference>
<dbReference type="PROSITE" id="PS50958">
    <property type="entry name" value="SMB_2"/>
    <property type="match status" value="1"/>
</dbReference>
<proteinExistence type="predicted"/>
<evidence type="ECO:0000256" key="7">
    <source>
        <dbReference type="PROSITE-ProRule" id="PRU01011"/>
    </source>
</evidence>
<dbReference type="SUPFAM" id="SSF50923">
    <property type="entry name" value="Hemopexin-like domain"/>
    <property type="match status" value="1"/>
</dbReference>
<keyword evidence="2" id="KW-0964">Secreted</keyword>
<keyword evidence="3" id="KW-0732">Signal</keyword>
<feature type="compositionally biased region" description="Pro residues" evidence="8">
    <location>
        <begin position="180"/>
        <end position="193"/>
    </location>
</feature>
<keyword evidence="5" id="KW-1015">Disulfide bond</keyword>
<dbReference type="InterPro" id="IPR051298">
    <property type="entry name" value="Heme_transport/Cell_adhesion"/>
</dbReference>
<dbReference type="GO" id="GO:0033627">
    <property type="term" value="P:cell adhesion mediated by integrin"/>
    <property type="evidence" value="ECO:0007669"/>
    <property type="project" value="TreeGrafter"/>
</dbReference>
<keyword evidence="4" id="KW-0677">Repeat</keyword>
<dbReference type="GO" id="GO:0005044">
    <property type="term" value="F:scavenger receptor activity"/>
    <property type="evidence" value="ECO:0007669"/>
    <property type="project" value="InterPro"/>
</dbReference>
<comment type="caution">
    <text evidence="10">The sequence shown here is derived from an EMBL/GenBank/DDBJ whole genome shotgun (WGS) entry which is preliminary data.</text>
</comment>
<evidence type="ECO:0000256" key="4">
    <source>
        <dbReference type="ARBA" id="ARBA00022737"/>
    </source>
</evidence>
<evidence type="ECO:0000256" key="6">
    <source>
        <dbReference type="ARBA" id="ARBA00023180"/>
    </source>
</evidence>
<dbReference type="PRINTS" id="PR00022">
    <property type="entry name" value="SOMATOMEDINB"/>
</dbReference>
<dbReference type="SUPFAM" id="SSF90188">
    <property type="entry name" value="Somatomedin B domain"/>
    <property type="match status" value="1"/>
</dbReference>
<dbReference type="InterPro" id="IPR001212">
    <property type="entry name" value="Somatomedin_B_dom"/>
</dbReference>
<dbReference type="InterPro" id="IPR018487">
    <property type="entry name" value="Hemopexin-like_repeat"/>
</dbReference>
<reference evidence="10" key="1">
    <citation type="journal article" date="2023" name="Science">
        <title>Genome structures resolve the early diversification of teleost fishes.</title>
        <authorList>
            <person name="Parey E."/>
            <person name="Louis A."/>
            <person name="Montfort J."/>
            <person name="Bouchez O."/>
            <person name="Roques C."/>
            <person name="Iampietro C."/>
            <person name="Lluch J."/>
            <person name="Castinel A."/>
            <person name="Donnadieu C."/>
            <person name="Desvignes T."/>
            <person name="Floi Bucao C."/>
            <person name="Jouanno E."/>
            <person name="Wen M."/>
            <person name="Mejri S."/>
            <person name="Dirks R."/>
            <person name="Jansen H."/>
            <person name="Henkel C."/>
            <person name="Chen W.J."/>
            <person name="Zahm M."/>
            <person name="Cabau C."/>
            <person name="Klopp C."/>
            <person name="Thompson A.W."/>
            <person name="Robinson-Rechavi M."/>
            <person name="Braasch I."/>
            <person name="Lecointre G."/>
            <person name="Bobe J."/>
            <person name="Postlethwait J.H."/>
            <person name="Berthelot C."/>
            <person name="Roest Crollius H."/>
            <person name="Guiguen Y."/>
        </authorList>
    </citation>
    <scope>NUCLEOTIDE SEQUENCE</scope>
    <source>
        <strain evidence="10">NC1722</strain>
    </source>
</reference>
<dbReference type="GO" id="GO:0005615">
    <property type="term" value="C:extracellular space"/>
    <property type="evidence" value="ECO:0007669"/>
    <property type="project" value="TreeGrafter"/>
</dbReference>
<feature type="domain" description="SMB" evidence="9">
    <location>
        <begin position="65"/>
        <end position="108"/>
    </location>
</feature>
<dbReference type="Pfam" id="PF00045">
    <property type="entry name" value="Hemopexin"/>
    <property type="match status" value="3"/>
</dbReference>
<dbReference type="SMART" id="SM00201">
    <property type="entry name" value="SO"/>
    <property type="match status" value="1"/>
</dbReference>
<feature type="repeat" description="Hemopexin" evidence="7">
    <location>
        <begin position="203"/>
        <end position="247"/>
    </location>
</feature>
<feature type="repeat" description="Hemopexin" evidence="7">
    <location>
        <begin position="296"/>
        <end position="360"/>
    </location>
</feature>
<feature type="repeat" description="Hemopexin" evidence="7">
    <location>
        <begin position="248"/>
        <end position="295"/>
    </location>
</feature>
<dbReference type="GO" id="GO:0005178">
    <property type="term" value="F:integrin binding"/>
    <property type="evidence" value="ECO:0007669"/>
    <property type="project" value="TreeGrafter"/>
</dbReference>